<dbReference type="SUPFAM" id="SSF48484">
    <property type="entry name" value="Lipoxigenase"/>
    <property type="match status" value="1"/>
</dbReference>
<accession>A0ABR4EBU4</accession>
<comment type="caution">
    <text evidence="1">The sequence shown here is derived from an EMBL/GenBank/DDBJ whole genome shotgun (WGS) entry which is preliminary data.</text>
</comment>
<organism evidence="1 2">
    <name type="scientific">Diaporthe vaccinii</name>
    <dbReference type="NCBI Taxonomy" id="105482"/>
    <lineage>
        <taxon>Eukaryota</taxon>
        <taxon>Fungi</taxon>
        <taxon>Dikarya</taxon>
        <taxon>Ascomycota</taxon>
        <taxon>Pezizomycotina</taxon>
        <taxon>Sordariomycetes</taxon>
        <taxon>Sordariomycetidae</taxon>
        <taxon>Diaporthales</taxon>
        <taxon>Diaporthaceae</taxon>
        <taxon>Diaporthe</taxon>
        <taxon>Diaporthe eres species complex</taxon>
    </lineage>
</organism>
<gene>
    <name evidence="1" type="ORF">FJTKL_13064</name>
</gene>
<protein>
    <submittedName>
        <fullName evidence="1">Uncharacterized protein</fullName>
    </submittedName>
</protein>
<reference evidence="1 2" key="1">
    <citation type="submission" date="2024-03" db="EMBL/GenBank/DDBJ databases">
        <title>A high-quality draft genome sequence of Diaporthe vaccinii, a causative agent of upright dieback and viscid rot disease in cranberry plants.</title>
        <authorList>
            <person name="Sarrasin M."/>
            <person name="Lang B.F."/>
            <person name="Burger G."/>
        </authorList>
    </citation>
    <scope>NUCLEOTIDE SEQUENCE [LARGE SCALE GENOMIC DNA]</scope>
    <source>
        <strain evidence="1 2">IS7</strain>
    </source>
</reference>
<sequence>MCVHIASPLHTAVNYLQEYYQSFVVNRAPAVCAPLPTSLQQLKGFKEKDLMNSLPINRPQEWLLASHLVHLLNFRVAEDQNILNYAVSLYHLSAPGTGSGETHIQDAAKALVDDLMELGDTKDNVGNVIPGVFSKISEALDNKELPCDVLQPVDTAVSILI</sequence>
<dbReference type="Proteomes" id="UP001600888">
    <property type="component" value="Unassembled WGS sequence"/>
</dbReference>
<keyword evidence="2" id="KW-1185">Reference proteome</keyword>
<name>A0ABR4EBU4_9PEZI</name>
<evidence type="ECO:0000313" key="2">
    <source>
        <dbReference type="Proteomes" id="UP001600888"/>
    </source>
</evidence>
<dbReference type="Gene3D" id="1.20.245.10">
    <property type="entry name" value="Lipoxygenase-1, Domain 5"/>
    <property type="match status" value="1"/>
</dbReference>
<dbReference type="InterPro" id="IPR036226">
    <property type="entry name" value="LipOase_C_sf"/>
</dbReference>
<evidence type="ECO:0000313" key="1">
    <source>
        <dbReference type="EMBL" id="KAL2279914.1"/>
    </source>
</evidence>
<proteinExistence type="predicted"/>
<dbReference type="EMBL" id="JBAWTH010000071">
    <property type="protein sequence ID" value="KAL2279914.1"/>
    <property type="molecule type" value="Genomic_DNA"/>
</dbReference>